<evidence type="ECO:0000256" key="3">
    <source>
        <dbReference type="ARBA" id="ARBA00022737"/>
    </source>
</evidence>
<evidence type="ECO:0000256" key="8">
    <source>
        <dbReference type="SAM" id="MobiDB-lite"/>
    </source>
</evidence>
<keyword evidence="3" id="KW-0677">Repeat</keyword>
<feature type="region of interest" description="Disordered" evidence="8">
    <location>
        <begin position="408"/>
        <end position="484"/>
    </location>
</feature>
<accession>A0A8C3GG44</accession>
<feature type="region of interest" description="Disordered" evidence="8">
    <location>
        <begin position="39"/>
        <end position="58"/>
    </location>
</feature>
<evidence type="ECO:0000256" key="2">
    <source>
        <dbReference type="ARBA" id="ARBA00022723"/>
    </source>
</evidence>
<feature type="compositionally biased region" description="Basic and acidic residues" evidence="8">
    <location>
        <begin position="433"/>
        <end position="442"/>
    </location>
</feature>
<feature type="region of interest" description="Disordered" evidence="8">
    <location>
        <begin position="226"/>
        <end position="253"/>
    </location>
</feature>
<keyword evidence="2" id="KW-0479">Metal-binding</keyword>
<keyword evidence="11" id="KW-1185">Reference proteome</keyword>
<dbReference type="Proteomes" id="UP000694556">
    <property type="component" value="Unassembled WGS sequence"/>
</dbReference>
<dbReference type="InterPro" id="IPR034736">
    <property type="entry name" value="ZF_C2H2_AKAP95"/>
</dbReference>
<feature type="compositionally biased region" description="Basic and acidic residues" evidence="8">
    <location>
        <begin position="458"/>
        <end position="470"/>
    </location>
</feature>
<feature type="compositionally biased region" description="Acidic residues" evidence="8">
    <location>
        <begin position="817"/>
        <end position="835"/>
    </location>
</feature>
<evidence type="ECO:0000313" key="11">
    <source>
        <dbReference type="Proteomes" id="UP000694556"/>
    </source>
</evidence>
<evidence type="ECO:0000259" key="9">
    <source>
        <dbReference type="PROSITE" id="PS51799"/>
    </source>
</evidence>
<dbReference type="PROSITE" id="PS51799">
    <property type="entry name" value="ZF_C2H2_AKAP95"/>
    <property type="match status" value="2"/>
</dbReference>
<dbReference type="AlphaFoldDB" id="A0A8C3GG44"/>
<feature type="region of interest" description="Disordered" evidence="8">
    <location>
        <begin position="314"/>
        <end position="359"/>
    </location>
</feature>
<feature type="compositionally biased region" description="Acidic residues" evidence="8">
    <location>
        <begin position="753"/>
        <end position="775"/>
    </location>
</feature>
<reference evidence="10" key="2">
    <citation type="submission" date="2025-09" db="UniProtKB">
        <authorList>
            <consortium name="Ensembl"/>
        </authorList>
    </citation>
    <scope>IDENTIFICATION</scope>
</reference>
<dbReference type="Pfam" id="PF04988">
    <property type="entry name" value="AKAP95"/>
    <property type="match status" value="1"/>
</dbReference>
<keyword evidence="4 7" id="KW-0863">Zinc-finger</keyword>
<proteinExistence type="inferred from homology"/>
<organism evidence="10 11">
    <name type="scientific">Cairina moschata</name>
    <name type="common">Muscovy duck</name>
    <dbReference type="NCBI Taxonomy" id="8855"/>
    <lineage>
        <taxon>Eukaryota</taxon>
        <taxon>Metazoa</taxon>
        <taxon>Chordata</taxon>
        <taxon>Craniata</taxon>
        <taxon>Vertebrata</taxon>
        <taxon>Euteleostomi</taxon>
        <taxon>Archelosauria</taxon>
        <taxon>Archosauria</taxon>
        <taxon>Dinosauria</taxon>
        <taxon>Saurischia</taxon>
        <taxon>Theropoda</taxon>
        <taxon>Coelurosauria</taxon>
        <taxon>Aves</taxon>
        <taxon>Neognathae</taxon>
        <taxon>Galloanserae</taxon>
        <taxon>Anseriformes</taxon>
        <taxon>Anatidae</taxon>
        <taxon>Anatinae</taxon>
        <taxon>Cairina</taxon>
    </lineage>
</organism>
<dbReference type="PANTHER" id="PTHR12190">
    <property type="entry name" value="A-KINASE ANCHOR PROTEIN AKAP 8"/>
    <property type="match status" value="1"/>
</dbReference>
<dbReference type="GO" id="GO:0003677">
    <property type="term" value="F:DNA binding"/>
    <property type="evidence" value="ECO:0007669"/>
    <property type="project" value="InterPro"/>
</dbReference>
<evidence type="ECO:0000256" key="6">
    <source>
        <dbReference type="ARBA" id="ARBA00023242"/>
    </source>
</evidence>
<dbReference type="GO" id="GO:0008270">
    <property type="term" value="F:zinc ion binding"/>
    <property type="evidence" value="ECO:0007669"/>
    <property type="project" value="UniProtKB-KW"/>
</dbReference>
<feature type="compositionally biased region" description="Basic and acidic residues" evidence="8">
    <location>
        <begin position="737"/>
        <end position="752"/>
    </location>
</feature>
<feature type="domain" description="C2H2 AKAP95-type" evidence="9">
    <location>
        <begin position="616"/>
        <end position="639"/>
    </location>
</feature>
<feature type="compositionally biased region" description="Acidic residues" evidence="8">
    <location>
        <begin position="681"/>
        <end position="695"/>
    </location>
</feature>
<comment type="similarity">
    <text evidence="7">Belongs to the AKAP95 family.</text>
</comment>
<reference evidence="10" key="1">
    <citation type="submission" date="2025-08" db="UniProtKB">
        <authorList>
            <consortium name="Ensembl"/>
        </authorList>
    </citation>
    <scope>IDENTIFICATION</scope>
</reference>
<evidence type="ECO:0000256" key="5">
    <source>
        <dbReference type="ARBA" id="ARBA00022833"/>
    </source>
</evidence>
<evidence type="ECO:0000256" key="1">
    <source>
        <dbReference type="ARBA" id="ARBA00004123"/>
    </source>
</evidence>
<evidence type="ECO:0000313" key="10">
    <source>
        <dbReference type="Ensembl" id="ENSCMMP00000007260.1"/>
    </source>
</evidence>
<dbReference type="GO" id="GO:0034237">
    <property type="term" value="F:protein kinase A regulatory subunit binding"/>
    <property type="evidence" value="ECO:0007669"/>
    <property type="project" value="TreeGrafter"/>
</dbReference>
<name>A0A8C3GG44_CAIMO</name>
<dbReference type="Ensembl" id="ENSCMMT00000008028.1">
    <property type="protein sequence ID" value="ENSCMMP00000007260.1"/>
    <property type="gene ID" value="ENSCMMG00000004611.1"/>
</dbReference>
<dbReference type="PANTHER" id="PTHR12190:SF4">
    <property type="entry name" value="A-KINASE ANCHOR PROTEIN 8-LIKE"/>
    <property type="match status" value="1"/>
</dbReference>
<keyword evidence="5" id="KW-0862">Zinc</keyword>
<protein>
    <submittedName>
        <fullName evidence="10">A-kinase anchoring protein 8 like</fullName>
    </submittedName>
</protein>
<feature type="compositionally biased region" description="Basic residues" evidence="8">
    <location>
        <begin position="411"/>
        <end position="426"/>
    </location>
</feature>
<feature type="compositionally biased region" description="Acidic residues" evidence="8">
    <location>
        <begin position="705"/>
        <end position="736"/>
    </location>
</feature>
<keyword evidence="6" id="KW-0539">Nucleus</keyword>
<comment type="subcellular location">
    <subcellularLocation>
        <location evidence="1">Nucleus</location>
    </subcellularLocation>
</comment>
<feature type="compositionally biased region" description="Acidic residues" evidence="8">
    <location>
        <begin position="444"/>
        <end position="457"/>
    </location>
</feature>
<feature type="domain" description="C2H2 AKAP95-type" evidence="9">
    <location>
        <begin position="523"/>
        <end position="545"/>
    </location>
</feature>
<sequence>MSAPGGSGLLCGGIQTSPEPRCRFLGSCWGSVGSLGDASPAAAPPKPSHWGNPAGSTRPWGSRPLPKLMGWLKVFSKCSGTCLKLQVLQNVHTDFAFWGPCPACHCLVDVLGQPVLGLAFQGAALLLQINENLFGCNQSALNKPLTAFFSSFLGYGEWNSGTNRGYEGYSYGYGYGQDNSGNYGYGMATSNSWEMGGSDVDMNPDASSDAVIAKMNQRLDMGSHLDTDTMQGGHYGSGGDRYDSYESYDSRSSMNDRDLYRSGYDYNEAEHDNDSAYDGHYDGPYDGHYEGHYDSFYGNRRDQYQNRARDNFGQRGQNWARDGRNNRPMASSYSGRMGGQWNEPPQGMGARGLGPHGSSRLPSLFSHNIIPELGMFQGMRGFSGNMRFGGGMMKQRMRRNWKMWDSDFKQQKKKMKKDPTGKKRKQTNSSEEPDSKAAKTDGSDNSDSDNEEGTEGESGEKEEKEGSRGEGEDDEGRDSEKGALTIQEEISQIKRKLQAGKKTQERQKKRHRDRMVERIQFVCSLCKYRTFYDDEMNSHLESKFHKEHFKFVGTKLPQQTADFLQEYVANKTRKTEERRKAIEDINAVIQQIYRDQDLTQDVGMEHFIKKVEAAHCAACDLFIPMQYGIIQKHLKSLDHNHNRRAMMEQSKKSSLVVARSILNNKLISKKLERYLKGENPFTDDLEEKEEHEEGEGGTSGNAEEGTAEGTDENKDDEENLEEENLDGENKEEENLDGENKEENLDGENKEPGENPEAEGAEIEEQQEEMGPETETEAQPQAQTEVEPGAEDTEETSQPTEESVHEEEEQQPEGGKVEDEDKESEEAAAPEDEDAE</sequence>
<dbReference type="GO" id="GO:0016363">
    <property type="term" value="C:nuclear matrix"/>
    <property type="evidence" value="ECO:0007669"/>
    <property type="project" value="TreeGrafter"/>
</dbReference>
<dbReference type="InterPro" id="IPR007071">
    <property type="entry name" value="AKAP95"/>
</dbReference>
<evidence type="ECO:0000256" key="4">
    <source>
        <dbReference type="ARBA" id="ARBA00022771"/>
    </source>
</evidence>
<evidence type="ECO:0000256" key="7">
    <source>
        <dbReference type="PROSITE-ProRule" id="PRU01140"/>
    </source>
</evidence>
<feature type="region of interest" description="Disordered" evidence="8">
    <location>
        <begin position="678"/>
        <end position="835"/>
    </location>
</feature>